<evidence type="ECO:0000313" key="2">
    <source>
        <dbReference type="Proteomes" id="UP000683399"/>
    </source>
</evidence>
<protein>
    <submittedName>
        <fullName evidence="1">Kinase</fullName>
    </submittedName>
</protein>
<organism evidence="1 2">
    <name type="scientific">Streptomyces phage TunaTartare</name>
    <dbReference type="NCBI Taxonomy" id="2848887"/>
    <lineage>
        <taxon>Viruses</taxon>
        <taxon>Duplodnaviria</taxon>
        <taxon>Heunggongvirae</taxon>
        <taxon>Uroviricota</taxon>
        <taxon>Caudoviricetes</taxon>
        <taxon>Stanwilliamsviridae</taxon>
        <taxon>Loccivirinae</taxon>
        <taxon>Faustvirus</taxon>
        <taxon>Faustvirus tunatartare</taxon>
    </lineage>
</organism>
<sequence>MVGTEEDARLIGEWDHNYPLPDGWGYVDEGEERAVFISPSKVIYKVELNSDGSNRAEYMNICLIEMQEPVENWRVPEATLYELDKFHSVIAMEYVEGSVPNACDSFLTKHSECTCGEFPCVGIEWEMVSALWGLIDFTAHNVVQLPDGTNVLVDLTR</sequence>
<dbReference type="EMBL" id="MW822145">
    <property type="protein sequence ID" value="QWT30112.1"/>
    <property type="molecule type" value="Genomic_DNA"/>
</dbReference>
<proteinExistence type="predicted"/>
<accession>A0A8F2E6Y4</accession>
<evidence type="ECO:0000313" key="1">
    <source>
        <dbReference type="EMBL" id="QWT30112.1"/>
    </source>
</evidence>
<gene>
    <name evidence="1" type="primary">250</name>
    <name evidence="1" type="ORF">SEA_TUNATARTARE_250</name>
</gene>
<keyword evidence="1" id="KW-0808">Transferase</keyword>
<dbReference type="KEGG" id="vg:77927817"/>
<name>A0A8F2E6Y4_9CAUD</name>
<dbReference type="GO" id="GO:0016301">
    <property type="term" value="F:kinase activity"/>
    <property type="evidence" value="ECO:0007669"/>
    <property type="project" value="UniProtKB-KW"/>
</dbReference>
<dbReference type="Proteomes" id="UP000683399">
    <property type="component" value="Segment"/>
</dbReference>
<keyword evidence="1" id="KW-0418">Kinase</keyword>
<dbReference type="RefSeq" id="YP_010652069.1">
    <property type="nucleotide sequence ID" value="NC_070784.1"/>
</dbReference>
<dbReference type="GeneID" id="77927817"/>
<keyword evidence="2" id="KW-1185">Reference proteome</keyword>
<reference evidence="1 2" key="1">
    <citation type="submission" date="2021-03" db="EMBL/GenBank/DDBJ databases">
        <authorList>
            <person name="Alqahtani R."/>
            <person name="Behailu E."/>
            <person name="Cappabianca D.W."/>
            <person name="Csanadi-Schwartz K.M."/>
            <person name="Dalal A.S."/>
            <person name="Fahim M.S."/>
            <person name="Franklin J.M."/>
            <person name="Gluckman M.H."/>
            <person name="Levine C.J."/>
            <person name="Martin N."/>
            <person name="Milza N."/>
            <person name="Najmabadi R."/>
            <person name="Newman A.M."/>
            <person name="Pajunar M."/>
            <person name="Qalawee I."/>
            <person name="Rizvi A."/>
            <person name="Samuel A."/>
            <person name="Smith A."/>
            <person name="Swann F.E."/>
            <person name="Sweeney P."/>
            <person name="Torres N.R."/>
            <person name="Ventrone L."/>
            <person name="Ventura L."/>
            <person name="Wroe M."/>
            <person name="Acquaye N.A."/>
            <person name="Agnes T.J."/>
            <person name="Ahmed A."/>
            <person name="Ahmed S."/>
            <person name="Amodu B.A."/>
            <person name="Arefeayne N.F."/>
            <person name="Asamoah-Frimpong E.A."/>
            <person name="Attaran A."/>
            <person name="Barragan J.M."/>
            <person name="Baumgarten L.N."/>
            <person name="Berhane B."/>
            <person name="Beyene A."/>
            <person name="Bhattarai B."/>
            <person name="Biondokin D.V."/>
            <person name="Boone B.K."/>
            <person name="Burney S.Z."/>
            <person name="Cayanan J.T."/>
            <person name="Cesta G."/>
            <person name="Chang J."/>
            <person name="Chavez J."/>
            <person name="Chorbajian C."/>
            <person name="Christian S."/>
            <person name="Corns J.R."/>
            <person name="Corns N.R."/>
            <person name="Cowan J.T."/>
            <person name="Coyne C."/>
            <person name="Dadzie B."/>
            <person name="Datu D.V."/>
            <person name="Deng B.C."/>
            <person name="Der L."/>
            <person name="Dickerson K."/>
            <person name="Dozier E."/>
            <person name="Egbunine A.O."/>
            <person name="Farooq M."/>
            <person name="Fonge A.E."/>
            <person name="Ghomsi-Nono M.P."/>
            <person name="Giampietro H."/>
            <person name="Gunnison R.P."/>
            <person name="Han S.H."/>
            <person name="Hennigan A.J."/>
            <person name="Hong A.N."/>
            <person name="Ijomor E.C."/>
            <person name="Jalali A."/>
            <person name="Jamil T.Z."/>
            <person name="Jenkins C.R."/>
            <person name="Joseph M.A."/>
            <person name="Jowanowitch O.J."/>
            <person name="Kang D."/>
            <person name="Khan A."/>
            <person name="Khan Z.K."/>
            <person name="Kiewe T."/>
            <person name="Kjerulf A.B."/>
            <person name="Kolosey V."/>
            <person name="Kurup M."/>
            <person name="Lee V.H."/>
            <person name="Llontop-Maldonado V."/>
            <person name="Long P."/>
            <person name="Lu N."/>
            <person name="Majekodunmi A."/>
            <person name="Malik H.W."/>
            <person name="Marcellino S.C."/>
            <person name="Martinez L.A."/>
            <person name="Meher F.N."/>
            <person name="Michelin M.A."/>
            <person name="Mitchell K.G."/>
            <person name="Mullens W.J."/>
            <person name="Nwakama C."/>
            <person name="Nwosu F.T."/>
            <person name="Oboh E.C."/>
            <person name="Odujinrin O."/>
            <person name="Ogunsan O."/>
            <person name="O'Neill K."/>
            <person name="Oxlaj J.A."/>
            <person name="Patel A.K."/>
            <person name="Patel B.R."/>
            <person name="Pham Q."/>
            <person name="Porter J."/>
            <person name="Portes J."/>
            <person name="Prokopenko A."/>
            <person name="Quraishi M."/>
            <person name="Qureshi M."/>
            <person name="Rivera A."/>
            <person name="Rubalsky V."/>
            <person name="Saikali Y."/>
            <person name="Saqaf K."/>
            <person name="Saroya S.R."/>
            <person name="Seas A."/>
            <person name="Shadrick R.E."/>
            <person name="Sharda N."/>
            <person name="Sigindere M.T."/>
            <person name="Simbi V.G."/>
            <person name="Thuzar C."/>
            <person name="Tran K."/>
            <person name="Tran V.D."/>
            <person name="Trang W."/>
            <person name="Vaishnav N."/>
            <person name="Vuong K."/>
            <person name="Walker C."/>
            <person name="Wallace S.A."/>
            <person name="Warfield J.C."/>
            <person name="Wikina T."/>
            <person name="Wobbeking F.T."/>
            <person name="Worrent L.D."/>
            <person name="Yan T."/>
            <person name="Zehra A."/>
            <person name="Avazpour P."/>
            <person name="Kim F.M."/>
            <person name="Mason K."/>
            <person name="Nguyen D.A."/>
            <person name="Pettit S.M."/>
            <person name="Zhou O.J."/>
            <person name="Brissett D.L."/>
            <person name="Gualtieri C."/>
            <person name="Hufford T.M."/>
            <person name="Ko J.M."/>
            <person name="Novak J.K."/>
            <person name="Smith Z.M."/>
            <person name="Mayer-Bacon C."/>
            <person name="Erill I."/>
            <person name="Caruso S.M."/>
            <person name="Garlena R.A."/>
            <person name="Russell D.A."/>
            <person name="Pope W.H."/>
            <person name="Jacobs-Sera D."/>
            <person name="Hatfull G.F."/>
        </authorList>
    </citation>
    <scope>NUCLEOTIDE SEQUENCE [LARGE SCALE GENOMIC DNA]</scope>
</reference>